<dbReference type="PANTHER" id="PTHR40026:SF1">
    <property type="entry name" value="PROTEIN VEG"/>
    <property type="match status" value="1"/>
</dbReference>
<dbReference type="AlphaFoldDB" id="A0A1I5W059"/>
<dbReference type="Proteomes" id="UP000198577">
    <property type="component" value="Unassembled WGS sequence"/>
</dbReference>
<evidence type="ECO:0000313" key="2">
    <source>
        <dbReference type="Proteomes" id="UP000198577"/>
    </source>
</evidence>
<dbReference type="OrthoDB" id="5469at2"/>
<name>A0A1I5W059_9FIRM</name>
<keyword evidence="2" id="KW-1185">Reference proteome</keyword>
<reference evidence="1 2" key="1">
    <citation type="submission" date="2016-10" db="EMBL/GenBank/DDBJ databases">
        <authorList>
            <person name="de Groot N.N."/>
        </authorList>
    </citation>
    <scope>NUCLEOTIDE SEQUENCE [LARGE SCALE GENOMIC DNA]</scope>
    <source>
        <strain evidence="1 2">DSM 20678</strain>
    </source>
</reference>
<dbReference type="Pfam" id="PF06257">
    <property type="entry name" value="VEG"/>
    <property type="match status" value="1"/>
</dbReference>
<dbReference type="EMBL" id="FOXR01000013">
    <property type="protein sequence ID" value="SFQ12636.1"/>
    <property type="molecule type" value="Genomic_DNA"/>
</dbReference>
<dbReference type="InterPro" id="IPR009366">
    <property type="entry name" value="Protein_Veg"/>
</dbReference>
<organism evidence="1 2">
    <name type="scientific">Caldicoprobacter faecalis</name>
    <dbReference type="NCBI Taxonomy" id="937334"/>
    <lineage>
        <taxon>Bacteria</taxon>
        <taxon>Bacillati</taxon>
        <taxon>Bacillota</taxon>
        <taxon>Clostridia</taxon>
        <taxon>Caldicoprobacterales</taxon>
        <taxon>Caldicoprobacteraceae</taxon>
        <taxon>Caldicoprobacter</taxon>
    </lineage>
</organism>
<dbReference type="GO" id="GO:0006355">
    <property type="term" value="P:regulation of DNA-templated transcription"/>
    <property type="evidence" value="ECO:0007669"/>
    <property type="project" value="InterPro"/>
</dbReference>
<proteinExistence type="predicted"/>
<dbReference type="STRING" id="937334.SAMN05444406_11332"/>
<sequence length="85" mass="9859">MIDAQALMRVRKAVESNIGERVKLKANRGRKKSFIKEGVIHEVYPSIFTVRVNIDDRFVQTLSFTYFDILTSNVEVVICKNNERI</sequence>
<accession>A0A1I5W059</accession>
<dbReference type="Gene3D" id="2.30.30.100">
    <property type="match status" value="1"/>
</dbReference>
<gene>
    <name evidence="1" type="ORF">SAMN05444406_11332</name>
</gene>
<protein>
    <submittedName>
        <fullName evidence="1">Uncharacterized protein Veg</fullName>
    </submittedName>
</protein>
<dbReference type="PANTHER" id="PTHR40026">
    <property type="entry name" value="PROTEIN VEG"/>
    <property type="match status" value="1"/>
</dbReference>
<dbReference type="RefSeq" id="WP_025748201.1">
    <property type="nucleotide sequence ID" value="NZ_FOXR01000013.1"/>
</dbReference>
<evidence type="ECO:0000313" key="1">
    <source>
        <dbReference type="EMBL" id="SFQ12636.1"/>
    </source>
</evidence>